<evidence type="ECO:0000256" key="1">
    <source>
        <dbReference type="SAM" id="MobiDB-lite"/>
    </source>
</evidence>
<reference evidence="2" key="1">
    <citation type="submission" date="2021-01" db="EMBL/GenBank/DDBJ databases">
        <authorList>
            <person name="Corre E."/>
            <person name="Pelletier E."/>
            <person name="Niang G."/>
            <person name="Scheremetjew M."/>
            <person name="Finn R."/>
            <person name="Kale V."/>
            <person name="Holt S."/>
            <person name="Cochrane G."/>
            <person name="Meng A."/>
            <person name="Brown T."/>
            <person name="Cohen L."/>
        </authorList>
    </citation>
    <scope>NUCLEOTIDE SEQUENCE</scope>
    <source>
        <strain evidence="2">CCMP3105</strain>
    </source>
</reference>
<evidence type="ECO:0000313" key="2">
    <source>
        <dbReference type="EMBL" id="CAE4595730.1"/>
    </source>
</evidence>
<protein>
    <submittedName>
        <fullName evidence="2">Uncharacterized protein</fullName>
    </submittedName>
</protein>
<feature type="region of interest" description="Disordered" evidence="1">
    <location>
        <begin position="1"/>
        <end position="20"/>
    </location>
</feature>
<dbReference type="AlphaFoldDB" id="A0A7S4QW22"/>
<sequence>MADSPRAAKDAPGVTSGSAVVRQHLAEQAELQRDENKPLRHVDPETGALTLYSSADAILEWVPKMPWELVTAWCKMPVFRVLLFHDKAAFNEGGLIRSYVEHVFPEGEDLLKAVLWWRKRVREEAKGFAIFEGGFDTTGVVHLTDAPRVLMDAATGEVEGDDEAAIQKKREVHDKRQKMDARWAAKGLSDDVLAKIQSAEHLLADKKRHGHEYMLKGGWVPQDVAKDLDIGAHNERCKKLQGR</sequence>
<dbReference type="EMBL" id="HBNR01038393">
    <property type="protein sequence ID" value="CAE4595730.1"/>
    <property type="molecule type" value="Transcribed_RNA"/>
</dbReference>
<organism evidence="2">
    <name type="scientific">Alexandrium monilatum</name>
    <dbReference type="NCBI Taxonomy" id="311494"/>
    <lineage>
        <taxon>Eukaryota</taxon>
        <taxon>Sar</taxon>
        <taxon>Alveolata</taxon>
        <taxon>Dinophyceae</taxon>
        <taxon>Gonyaulacales</taxon>
        <taxon>Pyrocystaceae</taxon>
        <taxon>Alexandrium</taxon>
    </lineage>
</organism>
<name>A0A7S4QW22_9DINO</name>
<proteinExistence type="predicted"/>
<gene>
    <name evidence="2" type="ORF">AMON00008_LOCUS26529</name>
</gene>
<accession>A0A7S4QW22</accession>